<dbReference type="EMBL" id="EF085605">
    <property type="protein sequence ID" value="ABK24908.1"/>
    <property type="molecule type" value="mRNA"/>
</dbReference>
<name>A9NW97_PICSI</name>
<dbReference type="InterPro" id="IPR050317">
    <property type="entry name" value="Plant_Fungal_Acyltransferase"/>
</dbReference>
<proteinExistence type="evidence at transcript level"/>
<dbReference type="PANTHER" id="PTHR31642">
    <property type="entry name" value="TRICHOTHECENE 3-O-ACETYLTRANSFERASE"/>
    <property type="match status" value="1"/>
</dbReference>
<dbReference type="GO" id="GO:0042617">
    <property type="term" value="P:paclitaxel biosynthetic process"/>
    <property type="evidence" value="ECO:0007669"/>
    <property type="project" value="UniProtKB-UniPathway"/>
</dbReference>
<protein>
    <submittedName>
        <fullName evidence="2">Uncharacterized protein</fullName>
    </submittedName>
</protein>
<comment type="similarity">
    <text evidence="1">Belongs to the plant acyltransferase family.</text>
</comment>
<dbReference type="Pfam" id="PF02458">
    <property type="entry name" value="Transferase"/>
    <property type="match status" value="1"/>
</dbReference>
<dbReference type="InterPro" id="IPR023213">
    <property type="entry name" value="CAT-like_dom_sf"/>
</dbReference>
<organism evidence="2">
    <name type="scientific">Picea sitchensis</name>
    <name type="common">Sitka spruce</name>
    <name type="synonym">Pinus sitchensis</name>
    <dbReference type="NCBI Taxonomy" id="3332"/>
    <lineage>
        <taxon>Eukaryota</taxon>
        <taxon>Viridiplantae</taxon>
        <taxon>Streptophyta</taxon>
        <taxon>Embryophyta</taxon>
        <taxon>Tracheophyta</taxon>
        <taxon>Spermatophyta</taxon>
        <taxon>Pinopsida</taxon>
        <taxon>Pinidae</taxon>
        <taxon>Conifers I</taxon>
        <taxon>Pinales</taxon>
        <taxon>Pinaceae</taxon>
        <taxon>Picea</taxon>
    </lineage>
</organism>
<dbReference type="PANTHER" id="PTHR31642:SF5">
    <property type="entry name" value="OS01G0104900 PROTEIN"/>
    <property type="match status" value="1"/>
</dbReference>
<dbReference type="UniPathway" id="UPA00842"/>
<dbReference type="GO" id="GO:0016747">
    <property type="term" value="F:acyltransferase activity, transferring groups other than amino-acyl groups"/>
    <property type="evidence" value="ECO:0007669"/>
    <property type="project" value="TreeGrafter"/>
</dbReference>
<evidence type="ECO:0000313" key="2">
    <source>
        <dbReference type="EMBL" id="ABK24908.1"/>
    </source>
</evidence>
<accession>A9NW97</accession>
<dbReference type="Gene3D" id="3.30.559.10">
    <property type="entry name" value="Chloramphenicol acetyltransferase-like domain"/>
    <property type="match status" value="1"/>
</dbReference>
<reference evidence="2" key="1">
    <citation type="journal article" date="2008" name="BMC Genomics">
        <title>A conifer genomics resource of 200,000 spruce (Picea spp.) ESTs and 6,464 high-quality, sequence-finished full-length cDNAs for Sitka spruce (Picea sitchensis).</title>
        <authorList>
            <person name="Ralph S.G."/>
            <person name="Chun H.J."/>
            <person name="Kolosova N."/>
            <person name="Cooper D."/>
            <person name="Oddy C."/>
            <person name="Ritland C.E."/>
            <person name="Kirkpatrick R."/>
            <person name="Moore R."/>
            <person name="Barber S."/>
            <person name="Holt R.A."/>
            <person name="Jones S.J."/>
            <person name="Marra M.A."/>
            <person name="Douglas C.J."/>
            <person name="Ritland K."/>
            <person name="Bohlmann J."/>
        </authorList>
    </citation>
    <scope>NUCLEOTIDE SEQUENCE</scope>
    <source>
        <tissue evidence="2">Bark</tissue>
    </source>
</reference>
<sequence length="265" mass="30080">MARGGTGVSVHPVWRRYLLRPRYPLRVEYSHPEFKQVQDFCNFKERLRPDAIVSSSVCFTSAQLLELKKIVSRDSACKCTSFEVLSAHVWRCWIRAMDLPGVQTIKLLFSVNVRKRLQPQLPQGFFGNGFVLACAETTVKDLSESSLSYAVKLVQKAKASLTNEYIRSIINYLDDKSARPDLVASLVISQWSRLELTEVDFGWGKPLHVGPLGSDIYCLFLPLDGQLDAVNVLLAVPRTIIDKYEYYMRSISDLRSSVVEDEIII</sequence>
<evidence type="ECO:0000256" key="1">
    <source>
        <dbReference type="ARBA" id="ARBA00009861"/>
    </source>
</evidence>
<dbReference type="AlphaFoldDB" id="A9NW97"/>